<keyword evidence="2" id="KW-0732">Signal</keyword>
<dbReference type="InterPro" id="IPR051010">
    <property type="entry name" value="BCAA_transport"/>
</dbReference>
<feature type="compositionally biased region" description="Low complexity" evidence="4">
    <location>
        <begin position="27"/>
        <end position="51"/>
    </location>
</feature>
<dbReference type="Proteomes" id="UP000251075">
    <property type="component" value="Unassembled WGS sequence"/>
</dbReference>
<evidence type="ECO:0000313" key="7">
    <source>
        <dbReference type="Proteomes" id="UP000251075"/>
    </source>
</evidence>
<organism evidence="6 7">
    <name type="scientific">Paramagnetospirillum kuznetsovii</name>
    <dbReference type="NCBI Taxonomy" id="2053833"/>
    <lineage>
        <taxon>Bacteria</taxon>
        <taxon>Pseudomonadati</taxon>
        <taxon>Pseudomonadota</taxon>
        <taxon>Alphaproteobacteria</taxon>
        <taxon>Rhodospirillales</taxon>
        <taxon>Magnetospirillaceae</taxon>
        <taxon>Paramagnetospirillum</taxon>
    </lineage>
</organism>
<feature type="domain" description="Leucine-binding protein" evidence="5">
    <location>
        <begin position="96"/>
        <end position="390"/>
    </location>
</feature>
<evidence type="ECO:0000256" key="1">
    <source>
        <dbReference type="ARBA" id="ARBA00010062"/>
    </source>
</evidence>
<gene>
    <name evidence="6" type="ORF">CU669_00835</name>
</gene>
<dbReference type="AlphaFoldDB" id="A0A364P2V4"/>
<feature type="region of interest" description="Disordered" evidence="4">
    <location>
        <begin position="1"/>
        <end position="93"/>
    </location>
</feature>
<proteinExistence type="inferred from homology"/>
<dbReference type="CDD" id="cd06339">
    <property type="entry name" value="PBP1_YraM_LppC_lipoprotein-like"/>
    <property type="match status" value="1"/>
</dbReference>
<evidence type="ECO:0000313" key="6">
    <source>
        <dbReference type="EMBL" id="RAU23682.1"/>
    </source>
</evidence>
<protein>
    <submittedName>
        <fullName evidence="6">Penicillin-binding protein activator</fullName>
    </submittedName>
</protein>
<dbReference type="PANTHER" id="PTHR30483">
    <property type="entry name" value="LEUCINE-SPECIFIC-BINDING PROTEIN"/>
    <property type="match status" value="1"/>
</dbReference>
<name>A0A364P2V4_9PROT</name>
<evidence type="ECO:0000256" key="2">
    <source>
        <dbReference type="ARBA" id="ARBA00022729"/>
    </source>
</evidence>
<dbReference type="GO" id="GO:0006865">
    <property type="term" value="P:amino acid transport"/>
    <property type="evidence" value="ECO:0007669"/>
    <property type="project" value="UniProtKB-KW"/>
</dbReference>
<dbReference type="InterPro" id="IPR028082">
    <property type="entry name" value="Peripla_BP_I"/>
</dbReference>
<dbReference type="Gene3D" id="3.40.50.2300">
    <property type="match status" value="2"/>
</dbReference>
<dbReference type="OrthoDB" id="7210494at2"/>
<dbReference type="Pfam" id="PF13458">
    <property type="entry name" value="Peripla_BP_6"/>
    <property type="match status" value="1"/>
</dbReference>
<reference evidence="6 7" key="1">
    <citation type="submission" date="2017-11" db="EMBL/GenBank/DDBJ databases">
        <title>Draft genome sequence of magnetotactic bacterium Magnetospirillum kuznetsovii LBB-42.</title>
        <authorList>
            <person name="Grouzdev D.S."/>
            <person name="Rysina M.S."/>
            <person name="Baslerov R.V."/>
            <person name="Koziaeva V."/>
        </authorList>
    </citation>
    <scope>NUCLEOTIDE SEQUENCE [LARGE SCALE GENOMIC DNA]</scope>
    <source>
        <strain evidence="6 7">LBB-42</strain>
    </source>
</reference>
<evidence type="ECO:0000256" key="3">
    <source>
        <dbReference type="ARBA" id="ARBA00022970"/>
    </source>
</evidence>
<evidence type="ECO:0000259" key="5">
    <source>
        <dbReference type="Pfam" id="PF13458"/>
    </source>
</evidence>
<comment type="similarity">
    <text evidence="1">Belongs to the leucine-binding protein family.</text>
</comment>
<keyword evidence="3" id="KW-0813">Transport</keyword>
<dbReference type="EMBL" id="PGTO01000001">
    <property type="protein sequence ID" value="RAU23682.1"/>
    <property type="molecule type" value="Genomic_DNA"/>
</dbReference>
<accession>A0A364P2V4</accession>
<comment type="caution">
    <text evidence="6">The sequence shown here is derived from an EMBL/GenBank/DDBJ whole genome shotgun (WGS) entry which is preliminary data.</text>
</comment>
<dbReference type="PANTHER" id="PTHR30483:SF6">
    <property type="entry name" value="PERIPLASMIC BINDING PROTEIN OF ABC TRANSPORTER FOR NATURAL AMINO ACIDS"/>
    <property type="match status" value="1"/>
</dbReference>
<keyword evidence="3" id="KW-0029">Amino-acid transport</keyword>
<dbReference type="InterPro" id="IPR028081">
    <property type="entry name" value="Leu-bd"/>
</dbReference>
<keyword evidence="7" id="KW-1185">Reference proteome</keyword>
<evidence type="ECO:0000256" key="4">
    <source>
        <dbReference type="SAM" id="MobiDB-lite"/>
    </source>
</evidence>
<feature type="compositionally biased region" description="Polar residues" evidence="4">
    <location>
        <begin position="69"/>
        <end position="89"/>
    </location>
</feature>
<dbReference type="SUPFAM" id="SSF53822">
    <property type="entry name" value="Periplasmic binding protein-like I"/>
    <property type="match status" value="1"/>
</dbReference>
<sequence>MVTGCQQTPELPPWLGGTKPAQASTLPPSVSSPAVKPAAAASAPQTTQTTQTPPPPVTADTQPGRLPQASVTETSVTPPLQGGATQPQRAANPKGEVRAALLLPLSGPQGAIGQVMFNAAQLALFEIADAKFSLLPLDTKGSAEGAAAATQQALAQGADIILGPVFSFEVKAAAPLARDAAIPMLAFTTDRSAAGAGVYALGFLPGPQVARVLAHAKEQRRTRIGVLARSDDYGRAMAEAAKDSITALGLELVALEYYDPAATDFTTVVKRFSARRPPPGSKTPFDAVLVPDDGTRLRNIASLLTYFLSEGGMEPPKLLGSLLWDDARLITEPALAGGWYPAPPAAGHGEFEQRYAKAFGPVPPRTGGLAGIAYDAAALAAALARNGQGDYASLTLQNPNGFAGVDGIFRLLASGMSERGLTIKEIAPTGAREVAPAPAAFGR</sequence>